<dbReference type="Pfam" id="PF04965">
    <property type="entry name" value="GPW_gp25"/>
    <property type="match status" value="1"/>
</dbReference>
<dbReference type="EMBL" id="SNQG01000004">
    <property type="protein sequence ID" value="TEW66145.1"/>
    <property type="molecule type" value="Genomic_DNA"/>
</dbReference>
<sequence>MENNEAFLGRGWGFPPQFFSGGARVEMVSAEVDIQQSLYILLTTAIKERVMFPDYGCDLSNYVFEEIGQSLINAIEGSIFDAILKNEARVKTENIHIERAVDETGILLIGIEYTIMATNNRYNMVYPFYINEATR</sequence>
<evidence type="ECO:0000313" key="4">
    <source>
        <dbReference type="Proteomes" id="UP000297248"/>
    </source>
</evidence>
<dbReference type="RefSeq" id="WP_134337010.1">
    <property type="nucleotide sequence ID" value="NZ_BMCZ01000002.1"/>
</dbReference>
<dbReference type="SUPFAM" id="SSF160719">
    <property type="entry name" value="gpW/gp25-like"/>
    <property type="match status" value="1"/>
</dbReference>
<feature type="domain" description="IraD/Gp25-like" evidence="1">
    <location>
        <begin position="30"/>
        <end position="119"/>
    </location>
</feature>
<evidence type="ECO:0000313" key="3">
    <source>
        <dbReference type="EMBL" id="TEW66145.1"/>
    </source>
</evidence>
<proteinExistence type="predicted"/>
<reference evidence="3 4" key="1">
    <citation type="journal article" date="2016" name="Int. J. Syst. Evol. Microbiol.">
        <title>Proposal of Mucilaginibacter phyllosphaerae sp. nov. isolated from the phyllosphere of Galium album.</title>
        <authorList>
            <person name="Aydogan E.L."/>
            <person name="Busse H.J."/>
            <person name="Moser G."/>
            <person name="Muller C."/>
            <person name="Kampfer P."/>
            <person name="Glaeser S.P."/>
        </authorList>
    </citation>
    <scope>NUCLEOTIDE SEQUENCE [LARGE SCALE GENOMIC DNA]</scope>
    <source>
        <strain evidence="3 4">PP-F2FG21</strain>
    </source>
</reference>
<accession>A0A4Y8ACC4</accession>
<keyword evidence="5" id="KW-1185">Reference proteome</keyword>
<comment type="caution">
    <text evidence="3">The sequence shown here is derived from an EMBL/GenBank/DDBJ whole genome shotgun (WGS) entry which is preliminary data.</text>
</comment>
<evidence type="ECO:0000313" key="5">
    <source>
        <dbReference type="Proteomes" id="UP000583101"/>
    </source>
</evidence>
<gene>
    <name evidence="3" type="ORF">E2R65_12950</name>
    <name evidence="2" type="ORF">GGR35_001767</name>
</gene>
<evidence type="ECO:0000259" key="1">
    <source>
        <dbReference type="Pfam" id="PF04965"/>
    </source>
</evidence>
<dbReference type="InterPro" id="IPR007048">
    <property type="entry name" value="IraD/Gp25-like"/>
</dbReference>
<evidence type="ECO:0000313" key="2">
    <source>
        <dbReference type="EMBL" id="MBB3969164.1"/>
    </source>
</evidence>
<dbReference type="OrthoDB" id="9802846at2"/>
<dbReference type="Gene3D" id="3.10.450.40">
    <property type="match status" value="1"/>
</dbReference>
<protein>
    <recommendedName>
        <fullName evidence="1">IraD/Gp25-like domain-containing protein</fullName>
    </recommendedName>
</protein>
<dbReference type="Proteomes" id="UP000297248">
    <property type="component" value="Unassembled WGS sequence"/>
</dbReference>
<dbReference type="Proteomes" id="UP000583101">
    <property type="component" value="Unassembled WGS sequence"/>
</dbReference>
<dbReference type="EMBL" id="JACIEG010000003">
    <property type="protein sequence ID" value="MBB3969164.1"/>
    <property type="molecule type" value="Genomic_DNA"/>
</dbReference>
<reference evidence="2 5" key="3">
    <citation type="submission" date="2020-08" db="EMBL/GenBank/DDBJ databases">
        <title>Genomic Encyclopedia of Type Strains, Phase IV (KMG-IV): sequencing the most valuable type-strain genomes for metagenomic binning, comparative biology and taxonomic classification.</title>
        <authorList>
            <person name="Goeker M."/>
        </authorList>
    </citation>
    <scope>NUCLEOTIDE SEQUENCE [LARGE SCALE GENOMIC DNA]</scope>
    <source>
        <strain evidence="2 5">DSM 100995</strain>
    </source>
</reference>
<dbReference type="AlphaFoldDB" id="A0A4Y8ACC4"/>
<organism evidence="3 4">
    <name type="scientific">Mucilaginibacter phyllosphaerae</name>
    <dbReference type="NCBI Taxonomy" id="1812349"/>
    <lineage>
        <taxon>Bacteria</taxon>
        <taxon>Pseudomonadati</taxon>
        <taxon>Bacteroidota</taxon>
        <taxon>Sphingobacteriia</taxon>
        <taxon>Sphingobacteriales</taxon>
        <taxon>Sphingobacteriaceae</taxon>
        <taxon>Mucilaginibacter</taxon>
    </lineage>
</organism>
<reference evidence="3" key="2">
    <citation type="submission" date="2019-03" db="EMBL/GenBank/DDBJ databases">
        <authorList>
            <person name="Yan Y.-Q."/>
            <person name="Du Z.-J."/>
        </authorList>
    </citation>
    <scope>NUCLEOTIDE SEQUENCE</scope>
    <source>
        <strain evidence="3">PP-F2FG21</strain>
    </source>
</reference>
<name>A0A4Y8ACC4_9SPHI</name>